<evidence type="ECO:0000256" key="10">
    <source>
        <dbReference type="PROSITE-ProRule" id="PRU01360"/>
    </source>
</evidence>
<comment type="similarity">
    <text evidence="2 10 11">Belongs to the TonB-dependent receptor family.</text>
</comment>
<dbReference type="Gene3D" id="2.40.170.20">
    <property type="entry name" value="TonB-dependent receptor, beta-barrel domain"/>
    <property type="match status" value="1"/>
</dbReference>
<keyword evidence="4 10" id="KW-1134">Transmembrane beta strand</keyword>
<reference evidence="15 16" key="1">
    <citation type="submission" date="2020-05" db="EMBL/GenBank/DDBJ databases">
        <title>Compete genome of Limnobacter sp. SAORIC-580.</title>
        <authorList>
            <person name="Song J."/>
            <person name="Cho J.-C."/>
        </authorList>
    </citation>
    <scope>NUCLEOTIDE SEQUENCE [LARGE SCALE GENOMIC DNA]</scope>
    <source>
        <strain evidence="15 16">SAORIC-580</strain>
    </source>
</reference>
<keyword evidence="12" id="KW-0732">Signal</keyword>
<evidence type="ECO:0000256" key="1">
    <source>
        <dbReference type="ARBA" id="ARBA00004571"/>
    </source>
</evidence>
<dbReference type="InterPro" id="IPR039426">
    <property type="entry name" value="TonB-dep_rcpt-like"/>
</dbReference>
<dbReference type="Proteomes" id="UP000501130">
    <property type="component" value="Chromosome"/>
</dbReference>
<evidence type="ECO:0000256" key="5">
    <source>
        <dbReference type="ARBA" id="ARBA00022692"/>
    </source>
</evidence>
<evidence type="ECO:0000259" key="14">
    <source>
        <dbReference type="Pfam" id="PF07715"/>
    </source>
</evidence>
<evidence type="ECO:0000256" key="11">
    <source>
        <dbReference type="RuleBase" id="RU003357"/>
    </source>
</evidence>
<evidence type="ECO:0000313" key="15">
    <source>
        <dbReference type="EMBL" id="QJR28958.1"/>
    </source>
</evidence>
<proteinExistence type="inferred from homology"/>
<protein>
    <submittedName>
        <fullName evidence="15">TonB-dependent siderophore receptor</fullName>
    </submittedName>
</protein>
<name>A0ABX6N4E6_9BURK</name>
<dbReference type="InterPro" id="IPR037066">
    <property type="entry name" value="Plug_dom_sf"/>
</dbReference>
<evidence type="ECO:0000313" key="16">
    <source>
        <dbReference type="Proteomes" id="UP000501130"/>
    </source>
</evidence>
<dbReference type="InterPro" id="IPR036942">
    <property type="entry name" value="Beta-barrel_TonB_sf"/>
</dbReference>
<dbReference type="InterPro" id="IPR010105">
    <property type="entry name" value="TonB_sidphr_rcpt"/>
</dbReference>
<dbReference type="InterPro" id="IPR012910">
    <property type="entry name" value="Plug_dom"/>
</dbReference>
<dbReference type="PANTHER" id="PTHR30442">
    <property type="entry name" value="IRON III DICITRATE TRANSPORT PROTEIN FECA"/>
    <property type="match status" value="1"/>
</dbReference>
<keyword evidence="9 10" id="KW-0998">Cell outer membrane</keyword>
<dbReference type="InterPro" id="IPR000531">
    <property type="entry name" value="Beta-barrel_TonB"/>
</dbReference>
<keyword evidence="7 10" id="KW-0472">Membrane</keyword>
<keyword evidence="16" id="KW-1185">Reference proteome</keyword>
<dbReference type="PANTHER" id="PTHR30442:SF0">
    <property type="entry name" value="FE(3+) DICITRATE TRANSPORT PROTEIN FECA"/>
    <property type="match status" value="1"/>
</dbReference>
<gene>
    <name evidence="15" type="ORF">HKT17_04165</name>
</gene>
<keyword evidence="3 10" id="KW-0813">Transport</keyword>
<evidence type="ECO:0000256" key="9">
    <source>
        <dbReference type="ARBA" id="ARBA00023237"/>
    </source>
</evidence>
<evidence type="ECO:0000259" key="13">
    <source>
        <dbReference type="Pfam" id="PF00593"/>
    </source>
</evidence>
<evidence type="ECO:0000256" key="8">
    <source>
        <dbReference type="ARBA" id="ARBA00023170"/>
    </source>
</evidence>
<keyword evidence="6 11" id="KW-0798">TonB box</keyword>
<evidence type="ECO:0000256" key="4">
    <source>
        <dbReference type="ARBA" id="ARBA00022452"/>
    </source>
</evidence>
<evidence type="ECO:0000256" key="2">
    <source>
        <dbReference type="ARBA" id="ARBA00009810"/>
    </source>
</evidence>
<comment type="subcellular location">
    <subcellularLocation>
        <location evidence="1 10">Cell outer membrane</location>
        <topology evidence="1 10">Multi-pass membrane protein</topology>
    </subcellularLocation>
</comment>
<dbReference type="Pfam" id="PF07715">
    <property type="entry name" value="Plug"/>
    <property type="match status" value="1"/>
</dbReference>
<dbReference type="CDD" id="cd01347">
    <property type="entry name" value="ligand_gated_channel"/>
    <property type="match status" value="1"/>
</dbReference>
<keyword evidence="8 15" id="KW-0675">Receptor</keyword>
<evidence type="ECO:0000256" key="7">
    <source>
        <dbReference type="ARBA" id="ARBA00023136"/>
    </source>
</evidence>
<organism evidence="15 16">
    <name type="scientific">Limnobacter profundi</name>
    <dbReference type="NCBI Taxonomy" id="2732163"/>
    <lineage>
        <taxon>Bacteria</taxon>
        <taxon>Pseudomonadati</taxon>
        <taxon>Pseudomonadota</taxon>
        <taxon>Betaproteobacteria</taxon>
        <taxon>Burkholderiales</taxon>
        <taxon>Burkholderiaceae</taxon>
        <taxon>Limnobacter</taxon>
    </lineage>
</organism>
<dbReference type="Pfam" id="PF00593">
    <property type="entry name" value="TonB_dep_Rec_b-barrel"/>
    <property type="match status" value="1"/>
</dbReference>
<dbReference type="NCBIfam" id="TIGR01783">
    <property type="entry name" value="TonB-siderophor"/>
    <property type="match status" value="1"/>
</dbReference>
<feature type="domain" description="TonB-dependent receptor-like beta-barrel" evidence="13">
    <location>
        <begin position="247"/>
        <end position="659"/>
    </location>
</feature>
<dbReference type="SUPFAM" id="SSF56935">
    <property type="entry name" value="Porins"/>
    <property type="match status" value="1"/>
</dbReference>
<dbReference type="Gene3D" id="2.170.130.10">
    <property type="entry name" value="TonB-dependent receptor, plug domain"/>
    <property type="match status" value="1"/>
</dbReference>
<keyword evidence="5 10" id="KW-0812">Transmembrane</keyword>
<evidence type="ECO:0000256" key="12">
    <source>
        <dbReference type="SAM" id="SignalP"/>
    </source>
</evidence>
<dbReference type="EMBL" id="CP053084">
    <property type="protein sequence ID" value="QJR28958.1"/>
    <property type="molecule type" value="Genomic_DNA"/>
</dbReference>
<feature type="chain" id="PRO_5046719450" evidence="12">
    <location>
        <begin position="39"/>
        <end position="692"/>
    </location>
</feature>
<feature type="signal peptide" evidence="12">
    <location>
        <begin position="1"/>
        <end position="38"/>
    </location>
</feature>
<feature type="domain" description="TonB-dependent receptor plug" evidence="14">
    <location>
        <begin position="60"/>
        <end position="170"/>
    </location>
</feature>
<sequence length="692" mass="76980">MFNPVHSKYSINFKLAPVDCLARAVALACLSFSGVSVAQTLAPVTVQSDWLGPPTEESVKAYTGARTVLEKEDLEERGALNLEDALRRVPGVQVLDETGTGILPNIGVRGLNPLRSERLQILVDGYPIAIGPYTNVGLSLFPVTLPSLEAVDLVRGGAAVHYGPNNVGGVLNLVTKPIPTKTSQTFRERLQISEETGNMLTDTYYRIGGFVREDLGLQFQANIVDGKGQRDRSDTEVRNFIVDGEYYLNPDNDFKAQLQYYEVKAELPGALSPAAYDQNPNQSQKPFDAYDADMWRGTFTWNHSFSDDFKLTWRNFAHQANRTFFFSQSATFSDDPAQTPAFVLDSPRVFSVHGTEPRFTKQIANHTVIAGARFVEEDVRFDVSRTTLATGAVNPFRRWDFTTKAMAYYVSDTIALMDDRLKVTPGIRYEDVETRYRDLNTGTEFQNNPDEWLPGLTVGYQATKDVFVFTNAQRSLVPVQTAQVTRGGDVGNETAENYEIGSRWQINPQANIAATLFRVDYKDQIVFDTGAFRNLGETRQEGVELEGRWNLNSQTELGMSYTYLDTEQLSGADQGKELRNAPTHHLGLDAVYKFGNWTANANALYVSESFSDSANTQVETANGSAGELPAYTLVNMRVGRDFPIGQGKNMNLGFGINNLFDEQYFFRGVDVSTTGRVPAPGRMLLVEMQLDF</sequence>
<evidence type="ECO:0000256" key="3">
    <source>
        <dbReference type="ARBA" id="ARBA00022448"/>
    </source>
</evidence>
<evidence type="ECO:0000256" key="6">
    <source>
        <dbReference type="ARBA" id="ARBA00023077"/>
    </source>
</evidence>
<accession>A0ABX6N4E6</accession>
<dbReference type="PROSITE" id="PS52016">
    <property type="entry name" value="TONB_DEPENDENT_REC_3"/>
    <property type="match status" value="1"/>
</dbReference>